<feature type="region of interest" description="Disordered" evidence="1">
    <location>
        <begin position="92"/>
        <end position="112"/>
    </location>
</feature>
<keyword evidence="3" id="KW-1185">Reference proteome</keyword>
<name>A0A2A2KHX4_9BILA</name>
<evidence type="ECO:0000313" key="2">
    <source>
        <dbReference type="EMBL" id="PAV73517.1"/>
    </source>
</evidence>
<organism evidence="2 3">
    <name type="scientific">Diploscapter pachys</name>
    <dbReference type="NCBI Taxonomy" id="2018661"/>
    <lineage>
        <taxon>Eukaryota</taxon>
        <taxon>Metazoa</taxon>
        <taxon>Ecdysozoa</taxon>
        <taxon>Nematoda</taxon>
        <taxon>Chromadorea</taxon>
        <taxon>Rhabditida</taxon>
        <taxon>Rhabditina</taxon>
        <taxon>Rhabditomorpha</taxon>
        <taxon>Rhabditoidea</taxon>
        <taxon>Rhabditidae</taxon>
        <taxon>Diploscapter</taxon>
    </lineage>
</organism>
<comment type="caution">
    <text evidence="2">The sequence shown here is derived from an EMBL/GenBank/DDBJ whole genome shotgun (WGS) entry which is preliminary data.</text>
</comment>
<protein>
    <submittedName>
        <fullName evidence="2">Uncharacterized protein</fullName>
    </submittedName>
</protein>
<proteinExistence type="predicted"/>
<reference evidence="2 3" key="1">
    <citation type="journal article" date="2017" name="Curr. Biol.">
        <title>Genome architecture and evolution of a unichromosomal asexual nematode.</title>
        <authorList>
            <person name="Fradin H."/>
            <person name="Zegar C."/>
            <person name="Gutwein M."/>
            <person name="Lucas J."/>
            <person name="Kovtun M."/>
            <person name="Corcoran D."/>
            <person name="Baugh L.R."/>
            <person name="Kiontke K."/>
            <person name="Gunsalus K."/>
            <person name="Fitch D.H."/>
            <person name="Piano F."/>
        </authorList>
    </citation>
    <scope>NUCLEOTIDE SEQUENCE [LARGE SCALE GENOMIC DNA]</scope>
    <source>
        <strain evidence="2">PF1309</strain>
    </source>
</reference>
<feature type="compositionally biased region" description="Basic and acidic residues" evidence="1">
    <location>
        <begin position="39"/>
        <end position="53"/>
    </location>
</feature>
<evidence type="ECO:0000313" key="3">
    <source>
        <dbReference type="Proteomes" id="UP000218231"/>
    </source>
</evidence>
<sequence>MRSRSLPGAVLRQADSPCHARRIADVGRLQPTCKSRRSANRERGRTGNREMRLIRPAIAATPPPELGTPPSDWPATSKCPCVHRPAAVFRDIQPDRSHPIPLYPAPTAFPVP</sequence>
<gene>
    <name evidence="2" type="ORF">WR25_05177</name>
</gene>
<evidence type="ECO:0000256" key="1">
    <source>
        <dbReference type="SAM" id="MobiDB-lite"/>
    </source>
</evidence>
<dbReference type="AlphaFoldDB" id="A0A2A2KHX4"/>
<accession>A0A2A2KHX4</accession>
<dbReference type="EMBL" id="LIAE01008584">
    <property type="protein sequence ID" value="PAV73517.1"/>
    <property type="molecule type" value="Genomic_DNA"/>
</dbReference>
<feature type="region of interest" description="Disordered" evidence="1">
    <location>
        <begin position="1"/>
        <end position="74"/>
    </location>
</feature>
<dbReference type="Proteomes" id="UP000218231">
    <property type="component" value="Unassembled WGS sequence"/>
</dbReference>
<feature type="compositionally biased region" description="Pro residues" evidence="1">
    <location>
        <begin position="101"/>
        <end position="112"/>
    </location>
</feature>